<evidence type="ECO:0000313" key="1">
    <source>
        <dbReference type="EMBL" id="KAK3753464.1"/>
    </source>
</evidence>
<dbReference type="AlphaFoldDB" id="A0AAE0YQL3"/>
<dbReference type="EMBL" id="JAWDGP010005712">
    <property type="protein sequence ID" value="KAK3753464.1"/>
    <property type="molecule type" value="Genomic_DNA"/>
</dbReference>
<comment type="caution">
    <text evidence="1">The sequence shown here is derived from an EMBL/GenBank/DDBJ whole genome shotgun (WGS) entry which is preliminary data.</text>
</comment>
<dbReference type="Proteomes" id="UP001283361">
    <property type="component" value="Unassembled WGS sequence"/>
</dbReference>
<proteinExistence type="predicted"/>
<keyword evidence="2" id="KW-1185">Reference proteome</keyword>
<accession>A0AAE0YQL3</accession>
<name>A0AAE0YQL3_9GAST</name>
<evidence type="ECO:0000313" key="2">
    <source>
        <dbReference type="Proteomes" id="UP001283361"/>
    </source>
</evidence>
<protein>
    <submittedName>
        <fullName evidence="1">Uncharacterized protein</fullName>
    </submittedName>
</protein>
<reference evidence="1" key="1">
    <citation type="journal article" date="2023" name="G3 (Bethesda)">
        <title>A reference genome for the long-term kleptoplast-retaining sea slug Elysia crispata morphotype clarki.</title>
        <authorList>
            <person name="Eastman K.E."/>
            <person name="Pendleton A.L."/>
            <person name="Shaikh M.A."/>
            <person name="Suttiyut T."/>
            <person name="Ogas R."/>
            <person name="Tomko P."/>
            <person name="Gavelis G."/>
            <person name="Widhalm J.R."/>
            <person name="Wisecaver J.H."/>
        </authorList>
    </citation>
    <scope>NUCLEOTIDE SEQUENCE</scope>
    <source>
        <strain evidence="1">ECLA1</strain>
    </source>
</reference>
<gene>
    <name evidence="1" type="ORF">RRG08_056356</name>
</gene>
<organism evidence="1 2">
    <name type="scientific">Elysia crispata</name>
    <name type="common">lettuce slug</name>
    <dbReference type="NCBI Taxonomy" id="231223"/>
    <lineage>
        <taxon>Eukaryota</taxon>
        <taxon>Metazoa</taxon>
        <taxon>Spiralia</taxon>
        <taxon>Lophotrochozoa</taxon>
        <taxon>Mollusca</taxon>
        <taxon>Gastropoda</taxon>
        <taxon>Heterobranchia</taxon>
        <taxon>Euthyneura</taxon>
        <taxon>Panpulmonata</taxon>
        <taxon>Sacoglossa</taxon>
        <taxon>Placobranchoidea</taxon>
        <taxon>Plakobranchidae</taxon>
        <taxon>Elysia</taxon>
    </lineage>
</organism>
<sequence length="67" mass="7702">MAACFIYQLISKTLRLLQADRVVQDDTHKLEELGSAFIQDLWCLLPRDNLNQDLALNNFSRGHVLCI</sequence>